<dbReference type="CDD" id="cd19088">
    <property type="entry name" value="AKR_AKR13B1"/>
    <property type="match status" value="1"/>
</dbReference>
<dbReference type="Proteomes" id="UP001597261">
    <property type="component" value="Unassembled WGS sequence"/>
</dbReference>
<dbReference type="PRINTS" id="PR00069">
    <property type="entry name" value="ALDKETRDTASE"/>
</dbReference>
<comment type="caution">
    <text evidence="3">The sequence shown here is derived from an EMBL/GenBank/DDBJ whole genome shotgun (WGS) entry which is preliminary data.</text>
</comment>
<evidence type="ECO:0000259" key="2">
    <source>
        <dbReference type="Pfam" id="PF00248"/>
    </source>
</evidence>
<gene>
    <name evidence="3" type="ORF">ACFSL4_07725</name>
</gene>
<dbReference type="Pfam" id="PF00248">
    <property type="entry name" value="Aldo_ket_red"/>
    <property type="match status" value="1"/>
</dbReference>
<protein>
    <submittedName>
        <fullName evidence="3">Aldo/keto reductase</fullName>
    </submittedName>
</protein>
<dbReference type="EMBL" id="JBHUDX010000019">
    <property type="protein sequence ID" value="MFD1658108.1"/>
    <property type="molecule type" value="Genomic_DNA"/>
</dbReference>
<keyword evidence="4" id="KW-1185">Reference proteome</keyword>
<dbReference type="InterPro" id="IPR050791">
    <property type="entry name" value="Aldo-Keto_reductase"/>
</dbReference>
<evidence type="ECO:0000313" key="4">
    <source>
        <dbReference type="Proteomes" id="UP001597261"/>
    </source>
</evidence>
<dbReference type="InterPro" id="IPR023210">
    <property type="entry name" value="NADP_OxRdtase_dom"/>
</dbReference>
<reference evidence="4" key="1">
    <citation type="journal article" date="2019" name="Int. J. Syst. Evol. Microbiol.">
        <title>The Global Catalogue of Microorganisms (GCM) 10K type strain sequencing project: providing services to taxonomists for standard genome sequencing and annotation.</title>
        <authorList>
            <consortium name="The Broad Institute Genomics Platform"/>
            <consortium name="The Broad Institute Genome Sequencing Center for Infectious Disease"/>
            <person name="Wu L."/>
            <person name="Ma J."/>
        </authorList>
    </citation>
    <scope>NUCLEOTIDE SEQUENCE [LARGE SCALE GENOMIC DNA]</scope>
    <source>
        <strain evidence="4">CGMCC 1.12470</strain>
    </source>
</reference>
<dbReference type="Gene3D" id="3.20.20.100">
    <property type="entry name" value="NADP-dependent oxidoreductase domain"/>
    <property type="match status" value="1"/>
</dbReference>
<accession>A0ABW4INP2</accession>
<proteinExistence type="predicted"/>
<organism evidence="3 4">
    <name type="scientific">Streptomyces caeni</name>
    <dbReference type="NCBI Taxonomy" id="2307231"/>
    <lineage>
        <taxon>Bacteria</taxon>
        <taxon>Bacillati</taxon>
        <taxon>Actinomycetota</taxon>
        <taxon>Actinomycetes</taxon>
        <taxon>Kitasatosporales</taxon>
        <taxon>Streptomycetaceae</taxon>
        <taxon>Streptomyces</taxon>
    </lineage>
</organism>
<dbReference type="PANTHER" id="PTHR43625">
    <property type="entry name" value="AFLATOXIN B1 ALDEHYDE REDUCTASE"/>
    <property type="match status" value="1"/>
</dbReference>
<name>A0ABW4INP2_9ACTN</name>
<feature type="domain" description="NADP-dependent oxidoreductase" evidence="2">
    <location>
        <begin position="15"/>
        <end position="284"/>
    </location>
</feature>
<dbReference type="RefSeq" id="WP_381079901.1">
    <property type="nucleotide sequence ID" value="NZ_JBHUDX010000019.1"/>
</dbReference>
<evidence type="ECO:0000256" key="1">
    <source>
        <dbReference type="ARBA" id="ARBA00023002"/>
    </source>
</evidence>
<dbReference type="PANTHER" id="PTHR43625:SF40">
    <property type="entry name" value="ALDO-KETO REDUCTASE YAKC [NADP(+)]"/>
    <property type="match status" value="1"/>
</dbReference>
<dbReference type="InterPro" id="IPR020471">
    <property type="entry name" value="AKR"/>
</dbReference>
<evidence type="ECO:0000313" key="3">
    <source>
        <dbReference type="EMBL" id="MFD1658108.1"/>
    </source>
</evidence>
<keyword evidence="1" id="KW-0560">Oxidoreductase</keyword>
<dbReference type="SUPFAM" id="SSF51430">
    <property type="entry name" value="NAD(P)-linked oxidoreductase"/>
    <property type="match status" value="1"/>
</dbReference>
<dbReference type="InterPro" id="IPR036812">
    <property type="entry name" value="NAD(P)_OxRdtase_dom_sf"/>
</dbReference>
<sequence>MGNDFRLGGDLLLNRIGFGAMRLPTDSFHGPARDPGTGRAVLRRAVELGVNHIDTATFYTSGDGTVRANTLIREALHPYPAGLVIATKVGPARTPDGGLAATTDPTVLRPMVEENLETLGVDRLDLVYLRIGGVMPPPHGESVAERFEALAALREEGLIRHLGLSNVDAGHLAEARAIAPVAAVQNHFHAAKRDDTEVLAVCEDAGIAYVPFFPLGGGLSDLTGDRMAKVADRHGATVPQIALAWLLGSSPVTLAIPGTGSLAHLEENTAAGEIVLTQEDLSDLT</sequence>
<dbReference type="NCBIfam" id="NF007695">
    <property type="entry name" value="PRK10376.1"/>
    <property type="match status" value="1"/>
</dbReference>